<feature type="transmembrane region" description="Helical" evidence="1">
    <location>
        <begin position="49"/>
        <end position="67"/>
    </location>
</feature>
<organism evidence="2 3">
    <name type="scientific">Aliibacillus thermotolerans</name>
    <dbReference type="NCBI Taxonomy" id="1834418"/>
    <lineage>
        <taxon>Bacteria</taxon>
        <taxon>Bacillati</taxon>
        <taxon>Bacillota</taxon>
        <taxon>Bacilli</taxon>
        <taxon>Bacillales</taxon>
        <taxon>Bacillaceae</taxon>
        <taxon>Aliibacillus</taxon>
    </lineage>
</organism>
<feature type="transmembrane region" description="Helical" evidence="1">
    <location>
        <begin position="139"/>
        <end position="159"/>
    </location>
</feature>
<feature type="transmembrane region" description="Helical" evidence="1">
    <location>
        <begin position="79"/>
        <end position="96"/>
    </location>
</feature>
<dbReference type="Proteomes" id="UP001596143">
    <property type="component" value="Unassembled WGS sequence"/>
</dbReference>
<evidence type="ECO:0000313" key="3">
    <source>
        <dbReference type="Proteomes" id="UP001596143"/>
    </source>
</evidence>
<keyword evidence="1" id="KW-0472">Membrane</keyword>
<comment type="caution">
    <text evidence="2">The sequence shown here is derived from an EMBL/GenBank/DDBJ whole genome shotgun (WGS) entry which is preliminary data.</text>
</comment>
<feature type="transmembrane region" description="Helical" evidence="1">
    <location>
        <begin position="197"/>
        <end position="224"/>
    </location>
</feature>
<protein>
    <submittedName>
        <fullName evidence="2">Uncharacterized protein</fullName>
    </submittedName>
</protein>
<accession>A0ABW0U7T0</accession>
<feature type="transmembrane region" description="Helical" evidence="1">
    <location>
        <begin position="171"/>
        <end position="191"/>
    </location>
</feature>
<feature type="transmembrane region" description="Helical" evidence="1">
    <location>
        <begin position="108"/>
        <end position="127"/>
    </location>
</feature>
<dbReference type="RefSeq" id="WP_270897408.1">
    <property type="nucleotide sequence ID" value="NZ_JBHSPF010000060.1"/>
</dbReference>
<evidence type="ECO:0000256" key="1">
    <source>
        <dbReference type="SAM" id="Phobius"/>
    </source>
</evidence>
<sequence>MKEWKQAWKLAMYEVKAHGILTYFLLVVALLVMTLLAREIFTAYVEKGLFILDAVMLIIPMTVAMWVKAKPFQYQRLENNFWASPYFITLYSLAIPKNILMKSRFINYYIWSIPFHILLFFFFYLISPDAREFFTVGEYVAFSVVWMSYGIAAGSLYPASDSGDYVSNLKLTVYGIFSFVGLFFVIGVIRFGTGHGLVYWTMMAAQSAPIITIIVSMVVAMIGAKYWLSYMGRHIDKTDYF</sequence>
<dbReference type="EMBL" id="JBHSPF010000060">
    <property type="protein sequence ID" value="MFC5629535.1"/>
    <property type="molecule type" value="Genomic_DNA"/>
</dbReference>
<keyword evidence="3" id="KW-1185">Reference proteome</keyword>
<gene>
    <name evidence="2" type="ORF">ACFPTR_11790</name>
</gene>
<name>A0ABW0U7T0_9BACI</name>
<reference evidence="3" key="1">
    <citation type="journal article" date="2019" name="Int. J. Syst. Evol. Microbiol.">
        <title>The Global Catalogue of Microorganisms (GCM) 10K type strain sequencing project: providing services to taxonomists for standard genome sequencing and annotation.</title>
        <authorList>
            <consortium name="The Broad Institute Genomics Platform"/>
            <consortium name="The Broad Institute Genome Sequencing Center for Infectious Disease"/>
            <person name="Wu L."/>
            <person name="Ma J."/>
        </authorList>
    </citation>
    <scope>NUCLEOTIDE SEQUENCE [LARGE SCALE GENOMIC DNA]</scope>
    <source>
        <strain evidence="3">CGMCC 1.15790</strain>
    </source>
</reference>
<feature type="transmembrane region" description="Helical" evidence="1">
    <location>
        <begin position="20"/>
        <end position="37"/>
    </location>
</feature>
<evidence type="ECO:0000313" key="2">
    <source>
        <dbReference type="EMBL" id="MFC5629535.1"/>
    </source>
</evidence>
<proteinExistence type="predicted"/>
<keyword evidence="1" id="KW-1133">Transmembrane helix</keyword>
<keyword evidence="1" id="KW-0812">Transmembrane</keyword>